<protein>
    <submittedName>
        <fullName evidence="1">Uncharacterized protein</fullName>
    </submittedName>
</protein>
<sequence>MDYANTSVPAPDRLLPGLRHALLQAWRNATAWRRPAEPPLGELGAHLLRDIDVPGRIPGKLREQVELARYDRRQQYDKY</sequence>
<comment type="caution">
    <text evidence="1">The sequence shown here is derived from an EMBL/GenBank/DDBJ whole genome shotgun (WGS) entry which is preliminary data.</text>
</comment>
<evidence type="ECO:0000313" key="1">
    <source>
        <dbReference type="EMBL" id="MDR7377720.1"/>
    </source>
</evidence>
<organism evidence="1 2">
    <name type="scientific">Rhodoferax ferrireducens</name>
    <dbReference type="NCBI Taxonomy" id="192843"/>
    <lineage>
        <taxon>Bacteria</taxon>
        <taxon>Pseudomonadati</taxon>
        <taxon>Pseudomonadota</taxon>
        <taxon>Betaproteobacteria</taxon>
        <taxon>Burkholderiales</taxon>
        <taxon>Comamonadaceae</taxon>
        <taxon>Rhodoferax</taxon>
    </lineage>
</organism>
<proteinExistence type="predicted"/>
<name>A0ABU2C8Q6_9BURK</name>
<gene>
    <name evidence="1" type="ORF">J2X19_002399</name>
</gene>
<keyword evidence="2" id="KW-1185">Reference proteome</keyword>
<dbReference type="EMBL" id="JAVDXT010000002">
    <property type="protein sequence ID" value="MDR7377720.1"/>
    <property type="molecule type" value="Genomic_DNA"/>
</dbReference>
<dbReference type="RefSeq" id="WP_310373329.1">
    <property type="nucleotide sequence ID" value="NZ_JAVDXT010000002.1"/>
</dbReference>
<dbReference type="Proteomes" id="UP001180487">
    <property type="component" value="Unassembled WGS sequence"/>
</dbReference>
<accession>A0ABU2C8Q6</accession>
<reference evidence="1 2" key="1">
    <citation type="submission" date="2023-07" db="EMBL/GenBank/DDBJ databases">
        <title>Sorghum-associated microbial communities from plants grown in Nebraska, USA.</title>
        <authorList>
            <person name="Schachtman D."/>
        </authorList>
    </citation>
    <scope>NUCLEOTIDE SEQUENCE [LARGE SCALE GENOMIC DNA]</scope>
    <source>
        <strain evidence="1 2">BE313</strain>
    </source>
</reference>
<evidence type="ECO:0000313" key="2">
    <source>
        <dbReference type="Proteomes" id="UP001180487"/>
    </source>
</evidence>